<dbReference type="Proteomes" id="UP000663868">
    <property type="component" value="Unassembled WGS sequence"/>
</dbReference>
<feature type="region of interest" description="Disordered" evidence="1">
    <location>
        <begin position="1"/>
        <end position="51"/>
    </location>
</feature>
<name>A0A820QN15_9BILA</name>
<feature type="region of interest" description="Disordered" evidence="1">
    <location>
        <begin position="64"/>
        <end position="90"/>
    </location>
</feature>
<proteinExistence type="predicted"/>
<evidence type="ECO:0000256" key="1">
    <source>
        <dbReference type="SAM" id="MobiDB-lite"/>
    </source>
</evidence>
<dbReference type="EMBL" id="CAJOBB010027233">
    <property type="protein sequence ID" value="CAF4421510.1"/>
    <property type="molecule type" value="Genomic_DNA"/>
</dbReference>
<feature type="non-terminal residue" evidence="2">
    <location>
        <position position="162"/>
    </location>
</feature>
<sequence>RNSDSNSNTASPSNNSNSDSNSNTASSLNNSNTASSLNNSNTASSLNNSNTASLLNNSDSINSTASSLSNNNNNDSNTTSLLNNNTNTTSLIPVNITGRKSCSKVWLWAIKSADGQSAACKLYDFTCTTADHSTSTIRYHLIREHDKHDLIVKSSEESEKPN</sequence>
<dbReference type="AlphaFoldDB" id="A0A820QN15"/>
<organism evidence="2 3">
    <name type="scientific">Adineta steineri</name>
    <dbReference type="NCBI Taxonomy" id="433720"/>
    <lineage>
        <taxon>Eukaryota</taxon>
        <taxon>Metazoa</taxon>
        <taxon>Spiralia</taxon>
        <taxon>Gnathifera</taxon>
        <taxon>Rotifera</taxon>
        <taxon>Eurotatoria</taxon>
        <taxon>Bdelloidea</taxon>
        <taxon>Adinetida</taxon>
        <taxon>Adinetidae</taxon>
        <taxon>Adineta</taxon>
    </lineage>
</organism>
<feature type="non-terminal residue" evidence="2">
    <location>
        <position position="1"/>
    </location>
</feature>
<protein>
    <submittedName>
        <fullName evidence="2">Uncharacterized protein</fullName>
    </submittedName>
</protein>
<gene>
    <name evidence="2" type="ORF">KXQ929_LOCUS52220</name>
</gene>
<accession>A0A820QN15</accession>
<reference evidence="2" key="1">
    <citation type="submission" date="2021-02" db="EMBL/GenBank/DDBJ databases">
        <authorList>
            <person name="Nowell W R."/>
        </authorList>
    </citation>
    <scope>NUCLEOTIDE SEQUENCE</scope>
</reference>
<evidence type="ECO:0000313" key="2">
    <source>
        <dbReference type="EMBL" id="CAF4421510.1"/>
    </source>
</evidence>
<comment type="caution">
    <text evidence="2">The sequence shown here is derived from an EMBL/GenBank/DDBJ whole genome shotgun (WGS) entry which is preliminary data.</text>
</comment>
<evidence type="ECO:0000313" key="3">
    <source>
        <dbReference type="Proteomes" id="UP000663868"/>
    </source>
</evidence>